<gene>
    <name evidence="3" type="ORF">GCM10010361_65800</name>
</gene>
<evidence type="ECO:0000313" key="4">
    <source>
        <dbReference type="Proteomes" id="UP001500909"/>
    </source>
</evidence>
<dbReference type="PANTHER" id="PTHR12521:SF0">
    <property type="entry name" value="ADP-RIBOSE GLYCOHYDROLASE OARD1"/>
    <property type="match status" value="1"/>
</dbReference>
<dbReference type="Pfam" id="PF01661">
    <property type="entry name" value="Macro"/>
    <property type="match status" value="1"/>
</dbReference>
<comment type="caution">
    <text evidence="3">The sequence shown here is derived from an EMBL/GenBank/DDBJ whole genome shotgun (WGS) entry which is preliminary data.</text>
</comment>
<dbReference type="InterPro" id="IPR002589">
    <property type="entry name" value="Macro_dom"/>
</dbReference>
<dbReference type="EMBL" id="BAAABY010000048">
    <property type="protein sequence ID" value="GAA0491384.1"/>
    <property type="molecule type" value="Genomic_DNA"/>
</dbReference>
<dbReference type="PANTHER" id="PTHR12521">
    <property type="entry name" value="PROTEIN C6ORF130"/>
    <property type="match status" value="1"/>
</dbReference>
<dbReference type="Gene3D" id="3.40.220.10">
    <property type="entry name" value="Leucine Aminopeptidase, subunit E, domain 1"/>
    <property type="match status" value="1"/>
</dbReference>
<evidence type="ECO:0000256" key="1">
    <source>
        <dbReference type="ARBA" id="ARBA00035885"/>
    </source>
</evidence>
<name>A0ABN1B6Q0_9ACTN</name>
<dbReference type="PROSITE" id="PS51154">
    <property type="entry name" value="MACRO"/>
    <property type="match status" value="1"/>
</dbReference>
<proteinExistence type="predicted"/>
<dbReference type="Proteomes" id="UP001500909">
    <property type="component" value="Unassembled WGS sequence"/>
</dbReference>
<dbReference type="SUPFAM" id="SSF52949">
    <property type="entry name" value="Macro domain-like"/>
    <property type="match status" value="1"/>
</dbReference>
<protein>
    <recommendedName>
        <fullName evidence="2">Macro domain-containing protein</fullName>
    </recommendedName>
</protein>
<comment type="catalytic activity">
    <reaction evidence="1">
        <text>an N-(ADP-alpha-D-ribosyl)-thymidine in DNA + H2O = a thymidine in DNA + ADP-D-ribose</text>
        <dbReference type="Rhea" id="RHEA:71655"/>
        <dbReference type="Rhea" id="RHEA-COMP:13556"/>
        <dbReference type="Rhea" id="RHEA-COMP:18051"/>
        <dbReference type="ChEBI" id="CHEBI:15377"/>
        <dbReference type="ChEBI" id="CHEBI:57967"/>
        <dbReference type="ChEBI" id="CHEBI:137386"/>
        <dbReference type="ChEBI" id="CHEBI:191199"/>
    </reaction>
    <physiologicalReaction direction="left-to-right" evidence="1">
        <dbReference type="Rhea" id="RHEA:71656"/>
    </physiologicalReaction>
</comment>
<dbReference type="RefSeq" id="WP_346099038.1">
    <property type="nucleotide sequence ID" value="NZ_BAAABY010000048.1"/>
</dbReference>
<dbReference type="InterPro" id="IPR050892">
    <property type="entry name" value="ADP-ribose_metab_enzymes"/>
</dbReference>
<evidence type="ECO:0000259" key="2">
    <source>
        <dbReference type="PROSITE" id="PS51154"/>
    </source>
</evidence>
<feature type="domain" description="Macro" evidence="2">
    <location>
        <begin position="1"/>
        <end position="155"/>
    </location>
</feature>
<dbReference type="CDD" id="cd02901">
    <property type="entry name" value="Macro_Poa1p-like"/>
    <property type="match status" value="1"/>
</dbReference>
<evidence type="ECO:0000313" key="3">
    <source>
        <dbReference type="EMBL" id="GAA0491384.1"/>
    </source>
</evidence>
<keyword evidence="4" id="KW-1185">Reference proteome</keyword>
<reference evidence="3 4" key="1">
    <citation type="journal article" date="2019" name="Int. J. Syst. Evol. Microbiol.">
        <title>The Global Catalogue of Microorganisms (GCM) 10K type strain sequencing project: providing services to taxonomists for standard genome sequencing and annotation.</title>
        <authorList>
            <consortium name="The Broad Institute Genomics Platform"/>
            <consortium name="The Broad Institute Genome Sequencing Center for Infectious Disease"/>
            <person name="Wu L."/>
            <person name="Ma J."/>
        </authorList>
    </citation>
    <scope>NUCLEOTIDE SEQUENCE [LARGE SCALE GENOMIC DNA]</scope>
    <source>
        <strain evidence="3 4">JCM 4805</strain>
    </source>
</reference>
<sequence>MTVEHRVGDLFAAQDVQALAHGCNCAGAMGRGIAVGFKERWPEMYQVYRSKCRSGDFVPGAVFPWVTPEGLIIYNLGTQSHWRRSARLEDVMSAVDAMCAHAATHGIQRIGMPLVGAGLGRLKWEDVESGMAPIVRRYGVTAIVHRLPADGVVAE</sequence>
<organism evidence="3 4">
    <name type="scientific">Streptomyces olivaceiscleroticus</name>
    <dbReference type="NCBI Taxonomy" id="68245"/>
    <lineage>
        <taxon>Bacteria</taxon>
        <taxon>Bacillati</taxon>
        <taxon>Actinomycetota</taxon>
        <taxon>Actinomycetes</taxon>
        <taxon>Kitasatosporales</taxon>
        <taxon>Streptomycetaceae</taxon>
        <taxon>Streptomyces</taxon>
    </lineage>
</organism>
<dbReference type="SMART" id="SM00506">
    <property type="entry name" value="A1pp"/>
    <property type="match status" value="1"/>
</dbReference>
<dbReference type="InterPro" id="IPR043472">
    <property type="entry name" value="Macro_dom-like"/>
</dbReference>
<accession>A0ABN1B6Q0</accession>